<reference evidence="1" key="2">
    <citation type="submission" date="2020-05" db="UniProtKB">
        <authorList>
            <consortium name="EnsemblMetazoa"/>
        </authorList>
    </citation>
    <scope>IDENTIFICATION</scope>
    <source>
        <strain evidence="1">WRAIR2</strain>
    </source>
</reference>
<name>A0A182NB13_9DIPT</name>
<reference evidence="2" key="1">
    <citation type="submission" date="2013-03" db="EMBL/GenBank/DDBJ databases">
        <title>The Genome Sequence of Anopheles dirus WRAIR2.</title>
        <authorList>
            <consortium name="The Broad Institute Genomics Platform"/>
            <person name="Neafsey D.E."/>
            <person name="Walton C."/>
            <person name="Walker B."/>
            <person name="Young S.K."/>
            <person name="Zeng Q."/>
            <person name="Gargeya S."/>
            <person name="Fitzgerald M."/>
            <person name="Haas B."/>
            <person name="Abouelleil A."/>
            <person name="Allen A.W."/>
            <person name="Alvarado L."/>
            <person name="Arachchi H.M."/>
            <person name="Berlin A.M."/>
            <person name="Chapman S.B."/>
            <person name="Gainer-Dewar J."/>
            <person name="Goldberg J."/>
            <person name="Griggs A."/>
            <person name="Gujja S."/>
            <person name="Hansen M."/>
            <person name="Howarth C."/>
            <person name="Imamovic A."/>
            <person name="Ireland A."/>
            <person name="Larimer J."/>
            <person name="McCowan C."/>
            <person name="Murphy C."/>
            <person name="Pearson M."/>
            <person name="Poon T.W."/>
            <person name="Priest M."/>
            <person name="Roberts A."/>
            <person name="Saif S."/>
            <person name="Shea T."/>
            <person name="Sisk P."/>
            <person name="Sykes S."/>
            <person name="Wortman J."/>
            <person name="Nusbaum C."/>
            <person name="Birren B."/>
        </authorList>
    </citation>
    <scope>NUCLEOTIDE SEQUENCE [LARGE SCALE GENOMIC DNA]</scope>
    <source>
        <strain evidence="2">WRAIR2</strain>
    </source>
</reference>
<dbReference type="VEuPathDB" id="VectorBase:ADIR004839"/>
<protein>
    <submittedName>
        <fullName evidence="1">Uncharacterized protein</fullName>
    </submittedName>
</protein>
<organism evidence="1 2">
    <name type="scientific">Anopheles dirus</name>
    <dbReference type="NCBI Taxonomy" id="7168"/>
    <lineage>
        <taxon>Eukaryota</taxon>
        <taxon>Metazoa</taxon>
        <taxon>Ecdysozoa</taxon>
        <taxon>Arthropoda</taxon>
        <taxon>Hexapoda</taxon>
        <taxon>Insecta</taxon>
        <taxon>Pterygota</taxon>
        <taxon>Neoptera</taxon>
        <taxon>Endopterygota</taxon>
        <taxon>Diptera</taxon>
        <taxon>Nematocera</taxon>
        <taxon>Culicoidea</taxon>
        <taxon>Culicidae</taxon>
        <taxon>Anophelinae</taxon>
        <taxon>Anopheles</taxon>
    </lineage>
</organism>
<dbReference type="AlphaFoldDB" id="A0A182NB13"/>
<dbReference type="Proteomes" id="UP000075884">
    <property type="component" value="Unassembled WGS sequence"/>
</dbReference>
<sequence length="66" mass="7207">MIVSNCSCREDDSLQTVSAFRVIVSLERSTIQVSIAGGGNYNARFRCKDDRSASIGVRVLVPVIVF</sequence>
<accession>A0A182NB13</accession>
<keyword evidence="2" id="KW-1185">Reference proteome</keyword>
<evidence type="ECO:0000313" key="2">
    <source>
        <dbReference type="Proteomes" id="UP000075884"/>
    </source>
</evidence>
<dbReference type="EnsemblMetazoa" id="ADIR004839-RA">
    <property type="protein sequence ID" value="ADIR004839-PA"/>
    <property type="gene ID" value="ADIR004839"/>
</dbReference>
<proteinExistence type="predicted"/>
<evidence type="ECO:0000313" key="1">
    <source>
        <dbReference type="EnsemblMetazoa" id="ADIR004839-PA"/>
    </source>
</evidence>